<reference evidence="2" key="1">
    <citation type="submission" date="2023-10" db="EMBL/GenBank/DDBJ databases">
        <title>Genome assembly of Pristionchus species.</title>
        <authorList>
            <person name="Yoshida K."/>
            <person name="Sommer R.J."/>
        </authorList>
    </citation>
    <scope>NUCLEOTIDE SEQUENCE</scope>
    <source>
        <strain evidence="2">RS0144</strain>
    </source>
</reference>
<proteinExistence type="predicted"/>
<dbReference type="Proteomes" id="UP001432027">
    <property type="component" value="Unassembled WGS sequence"/>
</dbReference>
<feature type="signal peptide" evidence="1">
    <location>
        <begin position="1"/>
        <end position="17"/>
    </location>
</feature>
<sequence>MNPSIFLLFLAFAASHAGKPCEWIGDAPFCGSQNCYEGLTELARTGSGVNDGFTADFGNECITGMKTLCCKKTFVQVKHKNHCGRYPHEAGCPSGRFEVAEEKNGWYLFGVSYTKICCDQEIFANKTFFIREA</sequence>
<protein>
    <submittedName>
        <fullName evidence="2">Uncharacterized protein</fullName>
    </submittedName>
</protein>
<organism evidence="2 3">
    <name type="scientific">Pristionchus entomophagus</name>
    <dbReference type="NCBI Taxonomy" id="358040"/>
    <lineage>
        <taxon>Eukaryota</taxon>
        <taxon>Metazoa</taxon>
        <taxon>Ecdysozoa</taxon>
        <taxon>Nematoda</taxon>
        <taxon>Chromadorea</taxon>
        <taxon>Rhabditida</taxon>
        <taxon>Rhabditina</taxon>
        <taxon>Diplogasteromorpha</taxon>
        <taxon>Diplogasteroidea</taxon>
        <taxon>Neodiplogasteridae</taxon>
        <taxon>Pristionchus</taxon>
    </lineage>
</organism>
<feature type="chain" id="PRO_5044011533" evidence="1">
    <location>
        <begin position="18"/>
        <end position="133"/>
    </location>
</feature>
<dbReference type="PANTHER" id="PTHR35180">
    <property type="entry name" value="PROTEIN CBG06219"/>
    <property type="match status" value="1"/>
</dbReference>
<name>A0AAV5T267_9BILA</name>
<evidence type="ECO:0000256" key="1">
    <source>
        <dbReference type="SAM" id="SignalP"/>
    </source>
</evidence>
<comment type="caution">
    <text evidence="2">The sequence shown here is derived from an EMBL/GenBank/DDBJ whole genome shotgun (WGS) entry which is preliminary data.</text>
</comment>
<accession>A0AAV5T267</accession>
<keyword evidence="3" id="KW-1185">Reference proteome</keyword>
<dbReference type="AlphaFoldDB" id="A0AAV5T267"/>
<keyword evidence="1" id="KW-0732">Signal</keyword>
<gene>
    <name evidence="2" type="ORF">PENTCL1PPCAC_9113</name>
</gene>
<dbReference type="EMBL" id="BTSX01000002">
    <property type="protein sequence ID" value="GMS86938.1"/>
    <property type="molecule type" value="Genomic_DNA"/>
</dbReference>
<evidence type="ECO:0000313" key="2">
    <source>
        <dbReference type="EMBL" id="GMS86938.1"/>
    </source>
</evidence>
<dbReference type="PANTHER" id="PTHR35180:SF4">
    <property type="entry name" value="PROTEIN CBG06219"/>
    <property type="match status" value="1"/>
</dbReference>
<evidence type="ECO:0000313" key="3">
    <source>
        <dbReference type="Proteomes" id="UP001432027"/>
    </source>
</evidence>